<comment type="caution">
    <text evidence="2">The sequence shown here is derived from an EMBL/GenBank/DDBJ whole genome shotgun (WGS) entry which is preliminary data.</text>
</comment>
<dbReference type="PANTHER" id="PTHR30217:SF10">
    <property type="entry name" value="23S RRNA 5-HYDROXYCYTIDINE C2501 SYNTHASE"/>
    <property type="match status" value="1"/>
</dbReference>
<keyword evidence="3" id="KW-1185">Reference proteome</keyword>
<evidence type="ECO:0000313" key="3">
    <source>
        <dbReference type="Proteomes" id="UP001161325"/>
    </source>
</evidence>
<dbReference type="InterPro" id="IPR001539">
    <property type="entry name" value="Peptidase_U32"/>
</dbReference>
<reference evidence="2" key="1">
    <citation type="submission" date="2022-08" db="EMBL/GenBank/DDBJ databases">
        <title>Draft genome sequencing of Roseisolibacter agri AW1220.</title>
        <authorList>
            <person name="Tobiishi Y."/>
            <person name="Tonouchi A."/>
        </authorList>
    </citation>
    <scope>NUCLEOTIDE SEQUENCE</scope>
    <source>
        <strain evidence="2">AW1220</strain>
    </source>
</reference>
<accession>A0AA37QIU6</accession>
<dbReference type="RefSeq" id="WP_284351757.1">
    <property type="nucleotide sequence ID" value="NZ_BRXS01000006.1"/>
</dbReference>
<proteinExistence type="predicted"/>
<dbReference type="Proteomes" id="UP001161325">
    <property type="component" value="Unassembled WGS sequence"/>
</dbReference>
<name>A0AA37QIU6_9BACT</name>
<dbReference type="InterPro" id="IPR051454">
    <property type="entry name" value="RNA/ubiquinone_mod_enzymes"/>
</dbReference>
<dbReference type="Pfam" id="PF01136">
    <property type="entry name" value="Peptidase_U32"/>
    <property type="match status" value="2"/>
</dbReference>
<dbReference type="InterPro" id="IPR020988">
    <property type="entry name" value="Pept_U32_collagenase"/>
</dbReference>
<protein>
    <submittedName>
        <fullName evidence="2">Peptidase U32</fullName>
    </submittedName>
</protein>
<dbReference type="PROSITE" id="PS01276">
    <property type="entry name" value="PEPTIDASE_U32"/>
    <property type="match status" value="1"/>
</dbReference>
<dbReference type="EMBL" id="BRXS01000006">
    <property type="protein sequence ID" value="GLC27315.1"/>
    <property type="molecule type" value="Genomic_DNA"/>
</dbReference>
<dbReference type="AlphaFoldDB" id="A0AA37QIU6"/>
<gene>
    <name evidence="2" type="ORF">rosag_38280</name>
</gene>
<evidence type="ECO:0000259" key="1">
    <source>
        <dbReference type="Pfam" id="PF12392"/>
    </source>
</evidence>
<evidence type="ECO:0000313" key="2">
    <source>
        <dbReference type="EMBL" id="GLC27315.1"/>
    </source>
</evidence>
<feature type="domain" description="Peptidase U32 collagenase" evidence="1">
    <location>
        <begin position="390"/>
        <end position="509"/>
    </location>
</feature>
<sequence length="864" mass="92875">MSTRQVPELLAPAGTLEAVRAAVANGADAVYLGASRFNARDEGAQLSLDELEQACAIAHAKGARVYLTFNVLIKPDELADALTYLGECMDRGIDAAIVQDLGIVRLIQQVYPTLEIHGSTQMTVHDVSGALVMRELGVERVVLARENTLDDVRAIRDAVPDLGLETFVHGALCISYSGQCFMSGMISERSANRGSCAQSCRKDYVLTDVLQGQELDRGYLISTKDLAAHDHLPALAELGVGCLKIEGRKKKPEYVATVTKGYREWLDQIERGSWAPPTDAEVQPLVQIYSRGFTGGMYGGRQGREYITRTQPDNAGVELGVVVGREGADLLIEVREPLAVGDGVGFEPPVGTPGTSTGFTVTAARTLATRAGMTRQAIAARGRVPLGWRVVRTSHAALLERARASFAAMPDGSKARRTRVDVRLFGHGGGPLKAVFRAGEDEVTVRSDVPLAQASKRALDVPQLREQLGRMGGTPFSLGALDIAGLGVGLFLPVSELNRLRQEATDELLLRRDWAHQAVVAEREERIAAAIGRARTASEVPARVAPVADASEWSGIEPAEAVTLNAGGVVAAELAAPVAPFALRASVYSLEDALLAAEGGATEVVFDPFLRHPAPPVARVRAAQEQLAARGVALRLRTPTIVRPEERRAVQKWLDLGLPLLTGHTGLMMEFGRAGRDVVADYAVNCFNQHTAAELFRLGARRLTLSVELTADEMAQVVAPWDGDGFDAFVYGRPEGMTIEHCVLSAAFDREPTTCRDLCVKKHTNVQLTDPAGYTFPVATDSACRNRLLHSRPVEGAEYLPRLWRSGIRGFQLVFNVPGDPIREIVGGYRAALDALAGGLRPDVAAVRAVVGSAFTRGHFARAV</sequence>
<dbReference type="Pfam" id="PF12392">
    <property type="entry name" value="DUF3656"/>
    <property type="match status" value="1"/>
</dbReference>
<dbReference type="PANTHER" id="PTHR30217">
    <property type="entry name" value="PEPTIDASE U32 FAMILY"/>
    <property type="match status" value="1"/>
</dbReference>
<organism evidence="2 3">
    <name type="scientific">Roseisolibacter agri</name>
    <dbReference type="NCBI Taxonomy" id="2014610"/>
    <lineage>
        <taxon>Bacteria</taxon>
        <taxon>Pseudomonadati</taxon>
        <taxon>Gemmatimonadota</taxon>
        <taxon>Gemmatimonadia</taxon>
        <taxon>Gemmatimonadales</taxon>
        <taxon>Gemmatimonadaceae</taxon>
        <taxon>Roseisolibacter</taxon>
    </lineage>
</organism>